<protein>
    <recommendedName>
        <fullName evidence="10">Carboxylic ester hydrolase</fullName>
        <ecNumber evidence="10">3.1.1.-</ecNumber>
    </recommendedName>
</protein>
<keyword evidence="3" id="KW-0858">Xylan degradation</keyword>
<evidence type="ECO:0000256" key="1">
    <source>
        <dbReference type="ARBA" id="ARBA00006249"/>
    </source>
</evidence>
<evidence type="ECO:0000256" key="10">
    <source>
        <dbReference type="RuleBase" id="RU361238"/>
    </source>
</evidence>
<feature type="chain" id="PRO_5008191772" description="Carboxylic ester hydrolase" evidence="10">
    <location>
        <begin position="25"/>
        <end position="524"/>
    </location>
</feature>
<keyword evidence="3" id="KW-0624">Polysaccharide degradation</keyword>
<evidence type="ECO:0000256" key="8">
    <source>
        <dbReference type="ARBA" id="ARBA00023157"/>
    </source>
</evidence>
<dbReference type="EMBL" id="KV425934">
    <property type="protein sequence ID" value="KZV97081.1"/>
    <property type="molecule type" value="Genomic_DNA"/>
</dbReference>
<dbReference type="OrthoDB" id="3039123at2759"/>
<gene>
    <name evidence="12" type="ORF">EXIGLDRAFT_608435</name>
    <name evidence="11" type="ORF">EXIGLDRAFT_631159</name>
</gene>
<dbReference type="PANTHER" id="PTHR33938">
    <property type="entry name" value="FERULOYL ESTERASE B-RELATED"/>
    <property type="match status" value="1"/>
</dbReference>
<keyword evidence="4" id="KW-0479">Metal-binding</keyword>
<evidence type="ECO:0000313" key="11">
    <source>
        <dbReference type="EMBL" id="KZV79895.1"/>
    </source>
</evidence>
<keyword evidence="2" id="KW-0719">Serine esterase</keyword>
<name>A0A165B625_EXIGL</name>
<dbReference type="PANTHER" id="PTHR33938:SF15">
    <property type="entry name" value="FERULOYL ESTERASE B-RELATED"/>
    <property type="match status" value="1"/>
</dbReference>
<evidence type="ECO:0000256" key="6">
    <source>
        <dbReference type="ARBA" id="ARBA00022801"/>
    </source>
</evidence>
<dbReference type="EC" id="3.1.1.-" evidence="10"/>
<comment type="catalytic activity">
    <reaction evidence="9">
        <text>feruloyl-polysaccharide + H2O = ferulate + polysaccharide.</text>
        <dbReference type="EC" id="3.1.1.73"/>
    </reaction>
</comment>
<evidence type="ECO:0000256" key="5">
    <source>
        <dbReference type="ARBA" id="ARBA00022729"/>
    </source>
</evidence>
<dbReference type="InterPro" id="IPR029058">
    <property type="entry name" value="AB_hydrolase_fold"/>
</dbReference>
<dbReference type="AlphaFoldDB" id="A0A165B625"/>
<evidence type="ECO:0000256" key="3">
    <source>
        <dbReference type="ARBA" id="ARBA00022651"/>
    </source>
</evidence>
<dbReference type="EMBL" id="KV426547">
    <property type="protein sequence ID" value="KZV79895.1"/>
    <property type="molecule type" value="Genomic_DNA"/>
</dbReference>
<keyword evidence="7" id="KW-0106">Calcium</keyword>
<dbReference type="Pfam" id="PF07519">
    <property type="entry name" value="Tannase"/>
    <property type="match status" value="2"/>
</dbReference>
<dbReference type="STRING" id="1314781.A0A165B625"/>
<dbReference type="GO" id="GO:0030600">
    <property type="term" value="F:feruloyl esterase activity"/>
    <property type="evidence" value="ECO:0007669"/>
    <property type="project" value="UniProtKB-EC"/>
</dbReference>
<evidence type="ECO:0000256" key="4">
    <source>
        <dbReference type="ARBA" id="ARBA00022723"/>
    </source>
</evidence>
<dbReference type="InterPro" id="IPR011118">
    <property type="entry name" value="Tannase/feruloyl_esterase"/>
</dbReference>
<evidence type="ECO:0000256" key="2">
    <source>
        <dbReference type="ARBA" id="ARBA00022487"/>
    </source>
</evidence>
<keyword evidence="13" id="KW-1185">Reference proteome</keyword>
<evidence type="ECO:0000313" key="12">
    <source>
        <dbReference type="EMBL" id="KZV97081.1"/>
    </source>
</evidence>
<evidence type="ECO:0000313" key="13">
    <source>
        <dbReference type="Proteomes" id="UP000077266"/>
    </source>
</evidence>
<dbReference type="GO" id="GO:0045493">
    <property type="term" value="P:xylan catabolic process"/>
    <property type="evidence" value="ECO:0007669"/>
    <property type="project" value="UniProtKB-KW"/>
</dbReference>
<evidence type="ECO:0000256" key="9">
    <source>
        <dbReference type="ARBA" id="ARBA00034075"/>
    </source>
</evidence>
<keyword evidence="8" id="KW-1015">Disulfide bond</keyword>
<keyword evidence="3" id="KW-0119">Carbohydrate metabolism</keyword>
<dbReference type="Proteomes" id="UP000077266">
    <property type="component" value="Unassembled WGS sequence"/>
</dbReference>
<dbReference type="GO" id="GO:0046872">
    <property type="term" value="F:metal ion binding"/>
    <property type="evidence" value="ECO:0007669"/>
    <property type="project" value="UniProtKB-KW"/>
</dbReference>
<evidence type="ECO:0000256" key="7">
    <source>
        <dbReference type="ARBA" id="ARBA00022837"/>
    </source>
</evidence>
<reference evidence="11 13" key="1">
    <citation type="journal article" date="2016" name="Mol. Biol. Evol.">
        <title>Comparative Genomics of Early-Diverging Mushroom-Forming Fungi Provides Insights into the Origins of Lignocellulose Decay Capabilities.</title>
        <authorList>
            <person name="Nagy L.G."/>
            <person name="Riley R."/>
            <person name="Tritt A."/>
            <person name="Adam C."/>
            <person name="Daum C."/>
            <person name="Floudas D."/>
            <person name="Sun H."/>
            <person name="Yadav J.S."/>
            <person name="Pangilinan J."/>
            <person name="Larsson K.H."/>
            <person name="Matsuura K."/>
            <person name="Barry K."/>
            <person name="Labutti K."/>
            <person name="Kuo R."/>
            <person name="Ohm R.A."/>
            <person name="Bhattacharya S.S."/>
            <person name="Shirouzu T."/>
            <person name="Yoshinaga Y."/>
            <person name="Martin F.M."/>
            <person name="Grigoriev I.V."/>
            <person name="Hibbett D.S."/>
        </authorList>
    </citation>
    <scope>NUCLEOTIDE SEQUENCE [LARGE SCALE GENOMIC DNA]</scope>
    <source>
        <strain evidence="11 13">HHB12029</strain>
    </source>
</reference>
<accession>A0A165B625</accession>
<sequence>MFGARLPQVFPLGLVATAVALTDTQRCARLAKTHIKNVHSLDTLYLRANESYRVPASCGSGLGDDLLAQTSVNVCVVHAIYNTSRTSATRIEVWLPDPDAWYGRILGTGGGGLAGCVDYDDIKWGSSIHFAAFGHDGGHDAPNGVALAKSDEIIIDYATRALHVATVTSKLLVRTYYGRPHDNAYYNGCSNGGRQGVRNAHDFPDDFDGILAGAPAFNFINLLAQSNIANLASHKLSDDDWALVKKEVLRQCDGLDGLHDEIVTDPDACQFLPEVLLCQGAKRADCLSREQVEAVRTIHSPLYGQSGELLAPRLDPGAELDTGLWPLIFGPSFYEFGQQWWQYVVYNDSTWEPSPDFGYKEIADANAREAQVPVASFDPDLSAFYKRGGKLLTYHGTRDILIPLGTSLWYYQRVQRALSLPPSAMDEFYRLFLIPGMSHCYLGADASAWQIGQIGFTVWSNASDSHALFALVDWVEKGTGPETIRGSTLTTTNATTPPTRLHCKYPAKSAWQPDVQDWTCIESP</sequence>
<dbReference type="SUPFAM" id="SSF53474">
    <property type="entry name" value="alpha/beta-Hydrolases"/>
    <property type="match status" value="1"/>
</dbReference>
<proteinExistence type="inferred from homology"/>
<keyword evidence="5 10" id="KW-0732">Signal</keyword>
<dbReference type="Gene3D" id="3.40.50.1820">
    <property type="entry name" value="alpha/beta hydrolase"/>
    <property type="match status" value="1"/>
</dbReference>
<keyword evidence="6 10" id="KW-0378">Hydrolase</keyword>
<comment type="similarity">
    <text evidence="1 10">Belongs to the tannase family.</text>
</comment>
<feature type="signal peptide" evidence="10">
    <location>
        <begin position="1"/>
        <end position="24"/>
    </location>
</feature>
<organism evidence="11 13">
    <name type="scientific">Exidia glandulosa HHB12029</name>
    <dbReference type="NCBI Taxonomy" id="1314781"/>
    <lineage>
        <taxon>Eukaryota</taxon>
        <taxon>Fungi</taxon>
        <taxon>Dikarya</taxon>
        <taxon>Basidiomycota</taxon>
        <taxon>Agaricomycotina</taxon>
        <taxon>Agaricomycetes</taxon>
        <taxon>Auriculariales</taxon>
        <taxon>Exidiaceae</taxon>
        <taxon>Exidia</taxon>
    </lineage>
</organism>